<dbReference type="EMBL" id="UINC01002092">
    <property type="protein sequence ID" value="SUZ92823.1"/>
    <property type="molecule type" value="Genomic_DNA"/>
</dbReference>
<reference evidence="1" key="1">
    <citation type="submission" date="2018-05" db="EMBL/GenBank/DDBJ databases">
        <authorList>
            <person name="Lanie J.A."/>
            <person name="Ng W.-L."/>
            <person name="Kazmierczak K.M."/>
            <person name="Andrzejewski T.M."/>
            <person name="Davidsen T.M."/>
            <person name="Wayne K.J."/>
            <person name="Tettelin H."/>
            <person name="Glass J.I."/>
            <person name="Rusch D."/>
            <person name="Podicherti R."/>
            <person name="Tsui H.-C.T."/>
            <person name="Winkler M.E."/>
        </authorList>
    </citation>
    <scope>NUCLEOTIDE SEQUENCE</scope>
</reference>
<accession>A0A381RV75</accession>
<protein>
    <submittedName>
        <fullName evidence="1">Uncharacterized protein</fullName>
    </submittedName>
</protein>
<proteinExistence type="predicted"/>
<evidence type="ECO:0000313" key="1">
    <source>
        <dbReference type="EMBL" id="SUZ92823.1"/>
    </source>
</evidence>
<sequence>MPYLFIRQQYCYMLYRTEKVLGNTGETILPVFESLIASRFNIKHSFLDIQMKKVFYPFTEQPQAEYKPKNEEWVIEENFLNLWGYLRRRYPNVDLEDKKFNDLIELKTSLEGPRELREWNEAIASVLKH</sequence>
<gene>
    <name evidence="1" type="ORF">METZ01_LOCUS45677</name>
</gene>
<name>A0A381RV75_9ZZZZ</name>
<organism evidence="1">
    <name type="scientific">marine metagenome</name>
    <dbReference type="NCBI Taxonomy" id="408172"/>
    <lineage>
        <taxon>unclassified sequences</taxon>
        <taxon>metagenomes</taxon>
        <taxon>ecological metagenomes</taxon>
    </lineage>
</organism>
<dbReference type="AlphaFoldDB" id="A0A381RV75"/>